<dbReference type="AlphaFoldDB" id="A0A482VQU5"/>
<comment type="caution">
    <text evidence="2">The sequence shown here is derived from an EMBL/GenBank/DDBJ whole genome shotgun (WGS) entry which is preliminary data.</text>
</comment>
<dbReference type="Proteomes" id="UP000292052">
    <property type="component" value="Unassembled WGS sequence"/>
</dbReference>
<name>A0A482VQU5_ASBVE</name>
<sequence>MFNDSCSNMNKEVEHPTQETETRNITDDKKKVDSDAGATGITGALQFSIVQDSNESDNHANDTNKCKKD</sequence>
<feature type="compositionally biased region" description="Basic and acidic residues" evidence="1">
    <location>
        <begin position="56"/>
        <end position="69"/>
    </location>
</feature>
<proteinExistence type="predicted"/>
<evidence type="ECO:0000313" key="3">
    <source>
        <dbReference type="Proteomes" id="UP000292052"/>
    </source>
</evidence>
<feature type="compositionally biased region" description="Polar residues" evidence="1">
    <location>
        <begin position="1"/>
        <end position="10"/>
    </location>
</feature>
<protein>
    <submittedName>
        <fullName evidence="2">Uncharacterized protein</fullName>
    </submittedName>
</protein>
<evidence type="ECO:0000256" key="1">
    <source>
        <dbReference type="SAM" id="MobiDB-lite"/>
    </source>
</evidence>
<organism evidence="2 3">
    <name type="scientific">Asbolus verrucosus</name>
    <name type="common">Desert ironclad beetle</name>
    <dbReference type="NCBI Taxonomy" id="1661398"/>
    <lineage>
        <taxon>Eukaryota</taxon>
        <taxon>Metazoa</taxon>
        <taxon>Ecdysozoa</taxon>
        <taxon>Arthropoda</taxon>
        <taxon>Hexapoda</taxon>
        <taxon>Insecta</taxon>
        <taxon>Pterygota</taxon>
        <taxon>Neoptera</taxon>
        <taxon>Endopterygota</taxon>
        <taxon>Coleoptera</taxon>
        <taxon>Polyphaga</taxon>
        <taxon>Cucujiformia</taxon>
        <taxon>Tenebrionidae</taxon>
        <taxon>Pimeliinae</taxon>
        <taxon>Asbolus</taxon>
    </lineage>
</organism>
<feature type="compositionally biased region" description="Basic and acidic residues" evidence="1">
    <location>
        <begin position="11"/>
        <end position="34"/>
    </location>
</feature>
<reference evidence="2 3" key="1">
    <citation type="submission" date="2017-03" db="EMBL/GenBank/DDBJ databases">
        <title>Genome of the blue death feigning beetle - Asbolus verrucosus.</title>
        <authorList>
            <person name="Rider S.D."/>
        </authorList>
    </citation>
    <scope>NUCLEOTIDE SEQUENCE [LARGE SCALE GENOMIC DNA]</scope>
    <source>
        <strain evidence="2">Butters</strain>
        <tissue evidence="2">Head and leg muscle</tissue>
    </source>
</reference>
<keyword evidence="3" id="KW-1185">Reference proteome</keyword>
<feature type="region of interest" description="Disordered" evidence="1">
    <location>
        <begin position="1"/>
        <end position="69"/>
    </location>
</feature>
<accession>A0A482VQU5</accession>
<gene>
    <name evidence="2" type="ORF">BDFB_007221</name>
</gene>
<evidence type="ECO:0000313" key="2">
    <source>
        <dbReference type="EMBL" id="RZC35321.1"/>
    </source>
</evidence>
<dbReference type="EMBL" id="QDEB01072012">
    <property type="protein sequence ID" value="RZC35321.1"/>
    <property type="molecule type" value="Genomic_DNA"/>
</dbReference>